<comment type="similarity">
    <text evidence="2 6">Belongs to the eukaryotic RPC34/RPC39 RNA polymerase subunit family.</text>
</comment>
<reference evidence="8" key="1">
    <citation type="submission" date="2022-07" db="EMBL/GenBank/DDBJ databases">
        <title>Fungi with potential for degradation of polypropylene.</title>
        <authorList>
            <person name="Gostincar C."/>
        </authorList>
    </citation>
    <scope>NUCLEOTIDE SEQUENCE</scope>
    <source>
        <strain evidence="8">EXF-13308</strain>
    </source>
</reference>
<evidence type="ECO:0000256" key="6">
    <source>
        <dbReference type="PIRNR" id="PIRNR028763"/>
    </source>
</evidence>
<dbReference type="InterPro" id="IPR016049">
    <property type="entry name" value="RNA_pol_Rpc34-like"/>
</dbReference>
<comment type="function">
    <text evidence="6">DNA-dependent RNA polymerase catalyzes the transcription of DNA into RNA using the four ribonucleoside triphosphates as substrates. Specific peripheric component of RNA polymerase III which synthesizes small RNAs, such as 5S rRNA and tRNAs.</text>
</comment>
<organism evidence="8 9">
    <name type="scientific">Pleurostoma richardsiae</name>
    <dbReference type="NCBI Taxonomy" id="41990"/>
    <lineage>
        <taxon>Eukaryota</taxon>
        <taxon>Fungi</taxon>
        <taxon>Dikarya</taxon>
        <taxon>Ascomycota</taxon>
        <taxon>Pezizomycotina</taxon>
        <taxon>Sordariomycetes</taxon>
        <taxon>Sordariomycetidae</taxon>
        <taxon>Calosphaeriales</taxon>
        <taxon>Pleurostomataceae</taxon>
        <taxon>Pleurostoma</taxon>
    </lineage>
</organism>
<evidence type="ECO:0000256" key="3">
    <source>
        <dbReference type="ARBA" id="ARBA00022478"/>
    </source>
</evidence>
<evidence type="ECO:0000313" key="9">
    <source>
        <dbReference type="Proteomes" id="UP001174694"/>
    </source>
</evidence>
<dbReference type="Gene3D" id="1.10.10.10">
    <property type="entry name" value="Winged helix-like DNA-binding domain superfamily/Winged helix DNA-binding domain"/>
    <property type="match status" value="1"/>
</dbReference>
<dbReference type="EMBL" id="JANBVO010000008">
    <property type="protein sequence ID" value="KAJ9150385.1"/>
    <property type="molecule type" value="Genomic_DNA"/>
</dbReference>
<feature type="compositionally biased region" description="Basic and acidic residues" evidence="7">
    <location>
        <begin position="216"/>
        <end position="231"/>
    </location>
</feature>
<dbReference type="GO" id="GO:0005666">
    <property type="term" value="C:RNA polymerase III complex"/>
    <property type="evidence" value="ECO:0007669"/>
    <property type="project" value="UniProtKB-UniRule"/>
</dbReference>
<dbReference type="GO" id="GO:0005737">
    <property type="term" value="C:cytoplasm"/>
    <property type="evidence" value="ECO:0007669"/>
    <property type="project" value="UniProtKB-ARBA"/>
</dbReference>
<dbReference type="InterPro" id="IPR036390">
    <property type="entry name" value="WH_DNA-bd_sf"/>
</dbReference>
<dbReference type="InterPro" id="IPR036388">
    <property type="entry name" value="WH-like_DNA-bd_sf"/>
</dbReference>
<evidence type="ECO:0000256" key="4">
    <source>
        <dbReference type="ARBA" id="ARBA00023163"/>
    </source>
</evidence>
<dbReference type="GO" id="GO:0005654">
    <property type="term" value="C:nucleoplasm"/>
    <property type="evidence" value="ECO:0007669"/>
    <property type="project" value="UniProtKB-ARBA"/>
</dbReference>
<dbReference type="PANTHER" id="PTHR12780">
    <property type="entry name" value="RNA POLYMERASE III DNA DIRECTED , 39KD SUBUNIT-RELATED"/>
    <property type="match status" value="1"/>
</dbReference>
<gene>
    <name evidence="8" type="ORF">NKR23_g3849</name>
</gene>
<proteinExistence type="inferred from homology"/>
<evidence type="ECO:0000256" key="7">
    <source>
        <dbReference type="SAM" id="MobiDB-lite"/>
    </source>
</evidence>
<dbReference type="PIRSF" id="PIRSF028763">
    <property type="entry name" value="RNA_pol_Rpc34"/>
    <property type="match status" value="1"/>
</dbReference>
<accession>A0AA38RLP6</accession>
<name>A0AA38RLP6_9PEZI</name>
<keyword evidence="5 6" id="KW-0539">Nucleus</keyword>
<dbReference type="InterPro" id="IPR007832">
    <property type="entry name" value="RNA_pol_Rpc34"/>
</dbReference>
<dbReference type="Pfam" id="PF05158">
    <property type="entry name" value="RNA_pol_Rpc34"/>
    <property type="match status" value="1"/>
</dbReference>
<keyword evidence="9" id="KW-1185">Reference proteome</keyword>
<sequence>MATSSDADDPSKFELLKDALYDQCQQNGSDSRLYTQKDLLDLRIVPNNDGHMLLRIVQSLTDERLLIPVNDQRVGLAWKWRSREDARKYRMLSEEQAMVYAMVDEAGADGIWNRTLKARLNMHDSVLRGVMKSLEAKGYIKDMKSVEHPNKKMYIKASLRPSERATGGPWYTDSELDEAFINSLMRLVFDMIRDRSTYKSVHGGRDTAKHPRKGIVKGDKGDVRGKKRAAEDMSTDNGMTNHHSTKPHREPQNTAVLPLPAGYNSYPTVQQIAELISESGITNNTTLSTADIQQLVDVLVYDGVVEPILVGKRKGYRVVKAAQLDPTPMTQLFQDVEGVGDMSLKPREMGAGTPENGLTEVPCGRCPVFDLCEEGGPVSPVNCVYFQRWLDLE</sequence>
<comment type="subcellular location">
    <subcellularLocation>
        <location evidence="1 6">Nucleus</location>
    </subcellularLocation>
</comment>
<evidence type="ECO:0000256" key="1">
    <source>
        <dbReference type="ARBA" id="ARBA00004123"/>
    </source>
</evidence>
<evidence type="ECO:0000313" key="8">
    <source>
        <dbReference type="EMBL" id="KAJ9150385.1"/>
    </source>
</evidence>
<keyword evidence="4 6" id="KW-0804">Transcription</keyword>
<dbReference type="GO" id="GO:0006383">
    <property type="term" value="P:transcription by RNA polymerase III"/>
    <property type="evidence" value="ECO:0007669"/>
    <property type="project" value="UniProtKB-UniRule"/>
</dbReference>
<feature type="region of interest" description="Disordered" evidence="7">
    <location>
        <begin position="201"/>
        <end position="252"/>
    </location>
</feature>
<protein>
    <recommendedName>
        <fullName evidence="6">DNA-directed RNA polymerase III subunit RPC6</fullName>
        <shortName evidence="6">RNA polymerase III subunit C6</shortName>
    </recommendedName>
</protein>
<dbReference type="Proteomes" id="UP001174694">
    <property type="component" value="Unassembled WGS sequence"/>
</dbReference>
<evidence type="ECO:0000256" key="2">
    <source>
        <dbReference type="ARBA" id="ARBA00011038"/>
    </source>
</evidence>
<dbReference type="SUPFAM" id="SSF46785">
    <property type="entry name" value="Winged helix' DNA-binding domain"/>
    <property type="match status" value="1"/>
</dbReference>
<comment type="caution">
    <text evidence="8">The sequence shown here is derived from an EMBL/GenBank/DDBJ whole genome shotgun (WGS) entry which is preliminary data.</text>
</comment>
<evidence type="ECO:0000256" key="5">
    <source>
        <dbReference type="ARBA" id="ARBA00023242"/>
    </source>
</evidence>
<keyword evidence="3 6" id="KW-0240">DNA-directed RNA polymerase</keyword>
<dbReference type="AlphaFoldDB" id="A0AA38RLP6"/>
<dbReference type="FunFam" id="1.10.10.10:FF:000116">
    <property type="entry name" value="DNA-directed RNA polymerase III subunit RPC6"/>
    <property type="match status" value="1"/>
</dbReference>